<evidence type="ECO:0000313" key="2">
    <source>
        <dbReference type="Proteomes" id="UP001174136"/>
    </source>
</evidence>
<reference evidence="1" key="1">
    <citation type="journal article" date="2023" name="Front. Mar. Sci.">
        <title>A new Merluccius polli reference genome to investigate the effects of global change in West African waters.</title>
        <authorList>
            <person name="Mateo J.L."/>
            <person name="Blanco-Fernandez C."/>
            <person name="Garcia-Vazquez E."/>
            <person name="Machado-Schiaffino G."/>
        </authorList>
    </citation>
    <scope>NUCLEOTIDE SEQUENCE</scope>
    <source>
        <strain evidence="1">C29</strain>
        <tissue evidence="1">Fin</tissue>
    </source>
</reference>
<keyword evidence="2" id="KW-1185">Reference proteome</keyword>
<dbReference type="Proteomes" id="UP001174136">
    <property type="component" value="Unassembled WGS sequence"/>
</dbReference>
<accession>A0AA47P7R9</accession>
<comment type="caution">
    <text evidence="1">The sequence shown here is derived from an EMBL/GenBank/DDBJ whole genome shotgun (WGS) entry which is preliminary data.</text>
</comment>
<sequence length="59" mass="6860">MESICLTTVPLLDRHMASNIAQWLEEVAWVMAAANILEEKHRWLYLATHDQFSIEAPKH</sequence>
<dbReference type="EMBL" id="JAOPHQ010000586">
    <property type="protein sequence ID" value="KAK0154066.1"/>
    <property type="molecule type" value="Genomic_DNA"/>
</dbReference>
<dbReference type="AlphaFoldDB" id="A0AA47P7R9"/>
<gene>
    <name evidence="1" type="ORF">N1851_003838</name>
</gene>
<protein>
    <submittedName>
        <fullName evidence="1">Uncharacterized protein</fullName>
    </submittedName>
</protein>
<evidence type="ECO:0000313" key="1">
    <source>
        <dbReference type="EMBL" id="KAK0154066.1"/>
    </source>
</evidence>
<proteinExistence type="predicted"/>
<name>A0AA47P7R9_MERPO</name>
<organism evidence="1 2">
    <name type="scientific">Merluccius polli</name>
    <name type="common">Benguela hake</name>
    <name type="synonym">Merluccius cadenati</name>
    <dbReference type="NCBI Taxonomy" id="89951"/>
    <lineage>
        <taxon>Eukaryota</taxon>
        <taxon>Metazoa</taxon>
        <taxon>Chordata</taxon>
        <taxon>Craniata</taxon>
        <taxon>Vertebrata</taxon>
        <taxon>Euteleostomi</taxon>
        <taxon>Actinopterygii</taxon>
        <taxon>Neopterygii</taxon>
        <taxon>Teleostei</taxon>
        <taxon>Neoteleostei</taxon>
        <taxon>Acanthomorphata</taxon>
        <taxon>Zeiogadaria</taxon>
        <taxon>Gadariae</taxon>
        <taxon>Gadiformes</taxon>
        <taxon>Gadoidei</taxon>
        <taxon>Merlucciidae</taxon>
        <taxon>Merluccius</taxon>
    </lineage>
</organism>